<evidence type="ECO:0000313" key="1">
    <source>
        <dbReference type="EMBL" id="KAI4303523.1"/>
    </source>
</evidence>
<comment type="caution">
    <text evidence="1">The sequence shown here is derived from an EMBL/GenBank/DDBJ whole genome shotgun (WGS) entry which is preliminary data.</text>
</comment>
<sequence length="205" mass="22213">MSTTTRRVAGVTSLVLSSWISSRGTMDSLRTGPFGRIFRPDNFVFGQNGQGITGLRGTTPRELNSSILSSMLFARMAENCDCLQGFQICHSLVAETGSGNGDPADFQDQGRIPDRMMLSFSVFPSPKVSDTVVEPYNATLSVHQLVENADECMVLDNEALYDICFRTLKLTNPSFGDLNHLISTTMSGVTCCSVSLANSTLTCES</sequence>
<proteinExistence type="predicted"/>
<gene>
    <name evidence="1" type="ORF">MLD38_039138</name>
</gene>
<dbReference type="EMBL" id="CM042891">
    <property type="protein sequence ID" value="KAI4303523.1"/>
    <property type="molecule type" value="Genomic_DNA"/>
</dbReference>
<dbReference type="Proteomes" id="UP001057402">
    <property type="component" value="Chromosome 12"/>
</dbReference>
<accession>A0ACB9L3H4</accession>
<protein>
    <submittedName>
        <fullName evidence="1">Uncharacterized protein</fullName>
    </submittedName>
</protein>
<name>A0ACB9L3H4_9MYRT</name>
<evidence type="ECO:0000313" key="2">
    <source>
        <dbReference type="Proteomes" id="UP001057402"/>
    </source>
</evidence>
<keyword evidence="2" id="KW-1185">Reference proteome</keyword>
<organism evidence="1 2">
    <name type="scientific">Melastoma candidum</name>
    <dbReference type="NCBI Taxonomy" id="119954"/>
    <lineage>
        <taxon>Eukaryota</taxon>
        <taxon>Viridiplantae</taxon>
        <taxon>Streptophyta</taxon>
        <taxon>Embryophyta</taxon>
        <taxon>Tracheophyta</taxon>
        <taxon>Spermatophyta</taxon>
        <taxon>Magnoliopsida</taxon>
        <taxon>eudicotyledons</taxon>
        <taxon>Gunneridae</taxon>
        <taxon>Pentapetalae</taxon>
        <taxon>rosids</taxon>
        <taxon>malvids</taxon>
        <taxon>Myrtales</taxon>
        <taxon>Melastomataceae</taxon>
        <taxon>Melastomatoideae</taxon>
        <taxon>Melastomateae</taxon>
        <taxon>Melastoma</taxon>
    </lineage>
</organism>
<reference evidence="2" key="1">
    <citation type="journal article" date="2023" name="Front. Plant Sci.">
        <title>Chromosomal-level genome assembly of Melastoma candidum provides insights into trichome evolution.</title>
        <authorList>
            <person name="Zhong Y."/>
            <person name="Wu W."/>
            <person name="Sun C."/>
            <person name="Zou P."/>
            <person name="Liu Y."/>
            <person name="Dai S."/>
            <person name="Zhou R."/>
        </authorList>
    </citation>
    <scope>NUCLEOTIDE SEQUENCE [LARGE SCALE GENOMIC DNA]</scope>
</reference>